<dbReference type="STRING" id="395493.BegalDRAFT_0516"/>
<dbReference type="Proteomes" id="UP000005744">
    <property type="component" value="Unassembled WGS sequence"/>
</dbReference>
<dbReference type="InterPro" id="IPR014188">
    <property type="entry name" value="Acrylyl-CoA_reductase_AcuI"/>
</dbReference>
<dbReference type="OrthoDB" id="9782155at2"/>
<dbReference type="Pfam" id="PF00107">
    <property type="entry name" value="ADH_zinc_N"/>
    <property type="match status" value="1"/>
</dbReference>
<organism evidence="2 3">
    <name type="scientific">Beggiatoa alba B18LD</name>
    <dbReference type="NCBI Taxonomy" id="395493"/>
    <lineage>
        <taxon>Bacteria</taxon>
        <taxon>Pseudomonadati</taxon>
        <taxon>Pseudomonadota</taxon>
        <taxon>Gammaproteobacteria</taxon>
        <taxon>Thiotrichales</taxon>
        <taxon>Thiotrichaceae</taxon>
        <taxon>Beggiatoa</taxon>
    </lineage>
</organism>
<dbReference type="InterPro" id="IPR013149">
    <property type="entry name" value="ADH-like_C"/>
</dbReference>
<dbReference type="GO" id="GO:0043957">
    <property type="term" value="F:acryloyl-CoA reductase (NADPH) activity"/>
    <property type="evidence" value="ECO:0007669"/>
    <property type="project" value="TreeGrafter"/>
</dbReference>
<evidence type="ECO:0000313" key="3">
    <source>
        <dbReference type="Proteomes" id="UP000005744"/>
    </source>
</evidence>
<dbReference type="InterPro" id="IPR036291">
    <property type="entry name" value="NAD(P)-bd_dom_sf"/>
</dbReference>
<sequence length="331" mass="35514">MNQKFTALWVTENSDKTVTRQVLERSIDELPTGDVLIKVVYSSLNYKDALSATGHKGVTRKYPHTPGIDAAGTVAATTDNRFQVGESVLVTGYDLGMNTAGGFAEYIRVPANWVVKLPQGLTLQESMIYGTAGFTAALSVHKLQHAGLTPEKGEVLVTGATGGVGSVGVALLAKLGYHVVAGTGKASSHDFLKQLGATTIIPREELVEISNRPLSKGRWAGVLDTVGGDILTTALKSTKYMGYVSCCGLVASPDLNTNVYPFILRGVDLLGVDSVECPMSIRLPLWQRMASDWKIDLTQLMTDECDLATLNNQYIDKILQGQALGRVVVKL</sequence>
<dbReference type="SUPFAM" id="SSF50129">
    <property type="entry name" value="GroES-like"/>
    <property type="match status" value="1"/>
</dbReference>
<dbReference type="eggNOG" id="COG0604">
    <property type="taxonomic scope" value="Bacteria"/>
</dbReference>
<dbReference type="InterPro" id="IPR020843">
    <property type="entry name" value="ER"/>
</dbReference>
<reference evidence="2 3" key="1">
    <citation type="submission" date="2011-11" db="EMBL/GenBank/DDBJ databases">
        <title>Improved High-Quality Draft sequence of Beggiatoa alba B18lD.</title>
        <authorList>
            <consortium name="US DOE Joint Genome Institute"/>
            <person name="Lucas S."/>
            <person name="Han J."/>
            <person name="Lapidus A."/>
            <person name="Cheng J.-F."/>
            <person name="Goodwin L."/>
            <person name="Pitluck S."/>
            <person name="Peters L."/>
            <person name="Mikhailova N."/>
            <person name="Held B."/>
            <person name="Detter J.C."/>
            <person name="Han C."/>
            <person name="Tapia R."/>
            <person name="Land M."/>
            <person name="Hauser L."/>
            <person name="Kyrpides N."/>
            <person name="Ivanova N."/>
            <person name="Pagani I."/>
            <person name="Samuel K."/>
            <person name="Teske A."/>
            <person name="Mueller J."/>
            <person name="Woyke T."/>
        </authorList>
    </citation>
    <scope>NUCLEOTIDE SEQUENCE [LARGE SCALE GENOMIC DNA]</scope>
    <source>
        <strain evidence="2 3">B18LD</strain>
    </source>
</reference>
<dbReference type="AlphaFoldDB" id="I3CCU1"/>
<dbReference type="CDD" id="cd05280">
    <property type="entry name" value="MDR_yhdh_yhfp"/>
    <property type="match status" value="1"/>
</dbReference>
<dbReference type="RefSeq" id="WP_002683382.1">
    <property type="nucleotide sequence ID" value="NZ_JH600070.1"/>
</dbReference>
<evidence type="ECO:0000313" key="2">
    <source>
        <dbReference type="EMBL" id="EIJ41434.1"/>
    </source>
</evidence>
<dbReference type="Gene3D" id="3.40.50.720">
    <property type="entry name" value="NAD(P)-binding Rossmann-like Domain"/>
    <property type="match status" value="1"/>
</dbReference>
<dbReference type="HOGENOM" id="CLU_026673_26_3_6"/>
<dbReference type="EMBL" id="JH600070">
    <property type="protein sequence ID" value="EIJ41434.1"/>
    <property type="molecule type" value="Genomic_DNA"/>
</dbReference>
<dbReference type="InterPro" id="IPR011032">
    <property type="entry name" value="GroES-like_sf"/>
</dbReference>
<dbReference type="Gene3D" id="3.90.180.10">
    <property type="entry name" value="Medium-chain alcohol dehydrogenases, catalytic domain"/>
    <property type="match status" value="1"/>
</dbReference>
<keyword evidence="3" id="KW-1185">Reference proteome</keyword>
<protein>
    <submittedName>
        <fullName evidence="2">Putative quinone oxidoreductase, YhdH/YhfP family</fullName>
    </submittedName>
</protein>
<dbReference type="NCBIfam" id="TIGR02823">
    <property type="entry name" value="oxido_YhdH"/>
    <property type="match status" value="1"/>
</dbReference>
<proteinExistence type="predicted"/>
<evidence type="ECO:0000259" key="1">
    <source>
        <dbReference type="SMART" id="SM00829"/>
    </source>
</evidence>
<dbReference type="SMART" id="SM00829">
    <property type="entry name" value="PKS_ER"/>
    <property type="match status" value="1"/>
</dbReference>
<feature type="domain" description="Enoyl reductase (ER)" evidence="1">
    <location>
        <begin position="13"/>
        <end position="329"/>
    </location>
</feature>
<accession>I3CCU1</accession>
<gene>
    <name evidence="2" type="ORF">BegalDRAFT_0516</name>
</gene>
<dbReference type="InterPro" id="IPR013154">
    <property type="entry name" value="ADH-like_N"/>
</dbReference>
<dbReference type="Pfam" id="PF08240">
    <property type="entry name" value="ADH_N"/>
    <property type="match status" value="1"/>
</dbReference>
<dbReference type="PANTHER" id="PTHR43677">
    <property type="entry name" value="SHORT-CHAIN DEHYDROGENASE/REDUCTASE"/>
    <property type="match status" value="1"/>
</dbReference>
<dbReference type="PANTHER" id="PTHR43677:SF1">
    <property type="entry name" value="ACRYLYL-COA REDUCTASE ACUI-RELATED"/>
    <property type="match status" value="1"/>
</dbReference>
<dbReference type="InterPro" id="IPR051397">
    <property type="entry name" value="Zn-ADH-like_protein"/>
</dbReference>
<dbReference type="SUPFAM" id="SSF51735">
    <property type="entry name" value="NAD(P)-binding Rossmann-fold domains"/>
    <property type="match status" value="1"/>
</dbReference>
<name>I3CCU1_9GAMM</name>